<dbReference type="PANTHER" id="PTHR30204">
    <property type="entry name" value="REDOX-CYCLING DRUG-SENSING TRANSCRIPTIONAL ACTIVATOR SOXR"/>
    <property type="match status" value="1"/>
</dbReference>
<dbReference type="EMBL" id="DTHG01000014">
    <property type="protein sequence ID" value="HGW91139.1"/>
    <property type="molecule type" value="Genomic_DNA"/>
</dbReference>
<dbReference type="CDD" id="cd04765">
    <property type="entry name" value="HTH_MlrA-like_sg2"/>
    <property type="match status" value="1"/>
</dbReference>
<sequence>MNEKFYYTIKEVSEILNVPKSTIRFWEKNFKSLSPQRTTGKRRLYRKEDIELLKRIKYLLYEEGFSIEGAKKKLSERKTKISEIILELEKIKKILEG</sequence>
<dbReference type="AlphaFoldDB" id="A0A7C4U774"/>
<protein>
    <submittedName>
        <fullName evidence="3">MerR family transcriptional regulator</fullName>
    </submittedName>
</protein>
<accession>A0A7C4U774</accession>
<dbReference type="InterPro" id="IPR047057">
    <property type="entry name" value="MerR_fam"/>
</dbReference>
<dbReference type="Gene3D" id="1.10.1660.10">
    <property type="match status" value="1"/>
</dbReference>
<dbReference type="SMART" id="SM00422">
    <property type="entry name" value="HTH_MERR"/>
    <property type="match status" value="1"/>
</dbReference>
<dbReference type="PROSITE" id="PS50937">
    <property type="entry name" value="HTH_MERR_2"/>
    <property type="match status" value="1"/>
</dbReference>
<dbReference type="PANTHER" id="PTHR30204:SF15">
    <property type="entry name" value="BLL5018 PROTEIN"/>
    <property type="match status" value="1"/>
</dbReference>
<keyword evidence="1" id="KW-0238">DNA-binding</keyword>
<comment type="caution">
    <text evidence="3">The sequence shown here is derived from an EMBL/GenBank/DDBJ whole genome shotgun (WGS) entry which is preliminary data.</text>
</comment>
<evidence type="ECO:0000259" key="2">
    <source>
        <dbReference type="PROSITE" id="PS50937"/>
    </source>
</evidence>
<dbReference type="SUPFAM" id="SSF46955">
    <property type="entry name" value="Putative DNA-binding domain"/>
    <property type="match status" value="1"/>
</dbReference>
<evidence type="ECO:0000313" key="3">
    <source>
        <dbReference type="EMBL" id="HGW91139.1"/>
    </source>
</evidence>
<feature type="domain" description="HTH merR-type" evidence="2">
    <location>
        <begin position="6"/>
        <end position="76"/>
    </location>
</feature>
<proteinExistence type="predicted"/>
<evidence type="ECO:0000256" key="1">
    <source>
        <dbReference type="ARBA" id="ARBA00023125"/>
    </source>
</evidence>
<dbReference type="InterPro" id="IPR009061">
    <property type="entry name" value="DNA-bd_dom_put_sf"/>
</dbReference>
<gene>
    <name evidence="3" type="ORF">ENV67_01180</name>
</gene>
<reference evidence="3" key="1">
    <citation type="journal article" date="2020" name="mSystems">
        <title>Genome- and Community-Level Interaction Insights into Carbon Utilization and Element Cycling Functions of Hydrothermarchaeota in Hydrothermal Sediment.</title>
        <authorList>
            <person name="Zhou Z."/>
            <person name="Liu Y."/>
            <person name="Xu W."/>
            <person name="Pan J."/>
            <person name="Luo Z.H."/>
            <person name="Li M."/>
        </authorList>
    </citation>
    <scope>NUCLEOTIDE SEQUENCE [LARGE SCALE GENOMIC DNA]</scope>
    <source>
        <strain evidence="3">SpSt-780</strain>
    </source>
</reference>
<dbReference type="Pfam" id="PF13411">
    <property type="entry name" value="MerR_1"/>
    <property type="match status" value="1"/>
</dbReference>
<dbReference type="GO" id="GO:0003677">
    <property type="term" value="F:DNA binding"/>
    <property type="evidence" value="ECO:0007669"/>
    <property type="project" value="UniProtKB-KW"/>
</dbReference>
<dbReference type="InterPro" id="IPR000551">
    <property type="entry name" value="MerR-type_HTH_dom"/>
</dbReference>
<name>A0A7C4U774_UNCW3</name>
<dbReference type="GO" id="GO:0003700">
    <property type="term" value="F:DNA-binding transcription factor activity"/>
    <property type="evidence" value="ECO:0007669"/>
    <property type="project" value="InterPro"/>
</dbReference>
<organism evidence="3">
    <name type="scientific">candidate division WOR-3 bacterium</name>
    <dbReference type="NCBI Taxonomy" id="2052148"/>
    <lineage>
        <taxon>Bacteria</taxon>
        <taxon>Bacteria division WOR-3</taxon>
    </lineage>
</organism>